<accession>A0A976N1E0</accession>
<name>A0A976N1E0_9VIRU</name>
<dbReference type="EMBL" id="OM869606">
    <property type="protein sequence ID" value="UPW41464.1"/>
    <property type="molecule type" value="Genomic_DNA"/>
</dbReference>
<protein>
    <submittedName>
        <fullName evidence="1">Uncharacterized protein</fullName>
    </submittedName>
</protein>
<sequence length="51" mass="5812">MANAKHYSVLLNGEEVYHGAIRTATIVYRSLESAFKIINFSDYVLTICFKI</sequence>
<proteinExistence type="predicted"/>
<organism evidence="1">
    <name type="scientific">Dipodfec virus UA23Rod_1217</name>
    <dbReference type="NCBI Taxonomy" id="2929329"/>
    <lineage>
        <taxon>Viruses</taxon>
        <taxon>Monodnaviria</taxon>
        <taxon>Sangervirae</taxon>
        <taxon>Phixviricota</taxon>
        <taxon>Malgrandaviricetes</taxon>
        <taxon>Petitvirales</taxon>
        <taxon>Microviridae</taxon>
    </lineage>
</organism>
<evidence type="ECO:0000313" key="1">
    <source>
        <dbReference type="EMBL" id="UPW41464.1"/>
    </source>
</evidence>
<reference evidence="1" key="1">
    <citation type="submission" date="2022-02" db="EMBL/GenBank/DDBJ databases">
        <title>Towards deciphering the DNA virus diversity associated with rodent species in the families Cricetidae and Heteromyidae.</title>
        <authorList>
            <person name="Lund M."/>
            <person name="Larsen B.B."/>
            <person name="Gryseels S."/>
            <person name="Kraberger S."/>
            <person name="Rowsey D.M."/>
            <person name="Steger L."/>
            <person name="Yule K.M."/>
            <person name="Upham N.S."/>
            <person name="Worobey M."/>
            <person name="Van Doorslaer K."/>
            <person name="Varsani A."/>
        </authorList>
    </citation>
    <scope>NUCLEOTIDE SEQUENCE</scope>
    <source>
        <strain evidence="1">UA23Rod_1217</strain>
    </source>
</reference>